<feature type="transmembrane region" description="Helical" evidence="7">
    <location>
        <begin position="171"/>
        <end position="194"/>
    </location>
</feature>
<name>A0A0S2M2Q7_9MICC</name>
<dbReference type="GO" id="GO:0004713">
    <property type="term" value="F:protein tyrosine kinase activity"/>
    <property type="evidence" value="ECO:0007669"/>
    <property type="project" value="TreeGrafter"/>
</dbReference>
<organism evidence="9 10">
    <name type="scientific">Arthrobacter alpinus</name>
    <dbReference type="NCBI Taxonomy" id="656366"/>
    <lineage>
        <taxon>Bacteria</taxon>
        <taxon>Bacillati</taxon>
        <taxon>Actinomycetota</taxon>
        <taxon>Actinomycetes</taxon>
        <taxon>Micrococcales</taxon>
        <taxon>Micrococcaceae</taxon>
        <taxon>Arthrobacter</taxon>
    </lineage>
</organism>
<evidence type="ECO:0000256" key="3">
    <source>
        <dbReference type="ARBA" id="ARBA00022475"/>
    </source>
</evidence>
<evidence type="ECO:0000313" key="10">
    <source>
        <dbReference type="Proteomes" id="UP000059574"/>
    </source>
</evidence>
<comment type="similarity">
    <text evidence="2">Belongs to the CpsC/CapA family.</text>
</comment>
<dbReference type="EMBL" id="CP013200">
    <property type="protein sequence ID" value="ALO67792.1"/>
    <property type="molecule type" value="Genomic_DNA"/>
</dbReference>
<dbReference type="RefSeq" id="WP_062291333.1">
    <property type="nucleotide sequence ID" value="NZ_CP013200.1"/>
</dbReference>
<evidence type="ECO:0000256" key="1">
    <source>
        <dbReference type="ARBA" id="ARBA00004651"/>
    </source>
</evidence>
<evidence type="ECO:0000256" key="4">
    <source>
        <dbReference type="ARBA" id="ARBA00022692"/>
    </source>
</evidence>
<sequence>MDLSDYIKAIRDRWFVVVVCLILGVGAAFVVTQRMPAVYTADAMLFVKVDSTSGSLYERSQFGLQRVKSYPSVVMSPDVLSPVITELGLSLSLADLRSRIKATNPIDTVFLQIEVQDSSAGESANIANSVSRSLATEVGKLETADGEKASAVSLVLTVPALPPASKSSPNLAVNGAMGLLVGLAIGLATAVLMARFKRRVFDSDDVRRASGLPVLGQIRRPPSRLLISGLHALRKPTMSDDVDELYSHLSLVVGGRIPNPLVLFSSDADLRTSDLRCDLAAAIAASGRHTSLMELDYEAMEYAHGTVLSDSHGVVDVLNEKCDLADVIVQPQQLGYALVPAGKVENAPTNFAVSQHFADLAKHLREGFDVVLAHTSPASRPVDFATIATSSDGIILVIDYRRTTQISLSRLVSQVRAFGIEPLGVVMCAVPNGKKSSVLESWQASDYLRRGSEYENHRTSDG</sequence>
<dbReference type="InterPro" id="IPR050445">
    <property type="entry name" value="Bact_polysacc_biosynth/exp"/>
</dbReference>
<dbReference type="SUPFAM" id="SSF52540">
    <property type="entry name" value="P-loop containing nucleoside triphosphate hydrolases"/>
    <property type="match status" value="1"/>
</dbReference>
<gene>
    <name evidence="9" type="ORF">AS189_16525</name>
</gene>
<evidence type="ECO:0000256" key="7">
    <source>
        <dbReference type="SAM" id="Phobius"/>
    </source>
</evidence>
<dbReference type="AlphaFoldDB" id="A0A0S2M2Q7"/>
<evidence type="ECO:0000256" key="2">
    <source>
        <dbReference type="ARBA" id="ARBA00006683"/>
    </source>
</evidence>
<dbReference type="Gene3D" id="3.40.50.300">
    <property type="entry name" value="P-loop containing nucleotide triphosphate hydrolases"/>
    <property type="match status" value="1"/>
</dbReference>
<dbReference type="Proteomes" id="UP000059574">
    <property type="component" value="Chromosome"/>
</dbReference>
<keyword evidence="3" id="KW-1003">Cell membrane</keyword>
<evidence type="ECO:0000256" key="6">
    <source>
        <dbReference type="ARBA" id="ARBA00023136"/>
    </source>
</evidence>
<dbReference type="InterPro" id="IPR027417">
    <property type="entry name" value="P-loop_NTPase"/>
</dbReference>
<evidence type="ECO:0000259" key="8">
    <source>
        <dbReference type="Pfam" id="PF02706"/>
    </source>
</evidence>
<reference evidence="9 10" key="2">
    <citation type="journal article" date="2016" name="J. Biotechnol.">
        <title>Complete genome sequence of Arthrobacter alpinus ERGS4:06, a yellow pigmented bacterium tolerant to cold and radiations isolated from Sikkim Himalaya.</title>
        <authorList>
            <person name="Kumar R."/>
            <person name="Singh D."/>
            <person name="Swarnkar M.K."/>
            <person name="Singh A.K."/>
            <person name="Kumar S."/>
        </authorList>
    </citation>
    <scope>NUCLEOTIDE SEQUENCE [LARGE SCALE GENOMIC DNA]</scope>
    <source>
        <strain evidence="9 10">ERGS4:06</strain>
    </source>
</reference>
<dbReference type="GO" id="GO:0005886">
    <property type="term" value="C:plasma membrane"/>
    <property type="evidence" value="ECO:0007669"/>
    <property type="project" value="UniProtKB-SubCell"/>
</dbReference>
<protein>
    <recommendedName>
        <fullName evidence="8">Polysaccharide chain length determinant N-terminal domain-containing protein</fullName>
    </recommendedName>
</protein>
<evidence type="ECO:0000313" key="9">
    <source>
        <dbReference type="EMBL" id="ALO67792.1"/>
    </source>
</evidence>
<feature type="domain" description="Polysaccharide chain length determinant N-terminal" evidence="8">
    <location>
        <begin position="1"/>
        <end position="87"/>
    </location>
</feature>
<keyword evidence="5 7" id="KW-1133">Transmembrane helix</keyword>
<dbReference type="Pfam" id="PF02706">
    <property type="entry name" value="Wzz"/>
    <property type="match status" value="1"/>
</dbReference>
<keyword evidence="4 7" id="KW-0812">Transmembrane</keyword>
<reference evidence="10" key="1">
    <citation type="submission" date="2015-11" db="EMBL/GenBank/DDBJ databases">
        <authorList>
            <person name="Kumar R."/>
            <person name="Singh D."/>
            <person name="Swarnkar M.K."/>
            <person name="Singh A.K."/>
            <person name="Kumar S."/>
        </authorList>
    </citation>
    <scope>NUCLEOTIDE SEQUENCE [LARGE SCALE GENOMIC DNA]</scope>
    <source>
        <strain evidence="10">ERGS4:06</strain>
    </source>
</reference>
<dbReference type="InterPro" id="IPR003856">
    <property type="entry name" value="LPS_length_determ_N"/>
</dbReference>
<proteinExistence type="inferred from homology"/>
<dbReference type="PANTHER" id="PTHR32309">
    <property type="entry name" value="TYROSINE-PROTEIN KINASE"/>
    <property type="match status" value="1"/>
</dbReference>
<accession>A0A0S2M2Q7</accession>
<evidence type="ECO:0000256" key="5">
    <source>
        <dbReference type="ARBA" id="ARBA00022989"/>
    </source>
</evidence>
<feature type="transmembrane region" description="Helical" evidence="7">
    <location>
        <begin position="12"/>
        <end position="31"/>
    </location>
</feature>
<dbReference type="PANTHER" id="PTHR32309:SF31">
    <property type="entry name" value="CAPSULAR EXOPOLYSACCHARIDE FAMILY"/>
    <property type="match status" value="1"/>
</dbReference>
<comment type="subcellular location">
    <subcellularLocation>
        <location evidence="1">Cell membrane</location>
        <topology evidence="1">Multi-pass membrane protein</topology>
    </subcellularLocation>
</comment>
<keyword evidence="6 7" id="KW-0472">Membrane</keyword>